<dbReference type="Proteomes" id="UP000215931">
    <property type="component" value="Unassembled WGS sequence"/>
</dbReference>
<dbReference type="Gene3D" id="3.10.450.240">
    <property type="match status" value="1"/>
</dbReference>
<feature type="region of interest" description="Disordered" evidence="1">
    <location>
        <begin position="32"/>
        <end position="79"/>
    </location>
</feature>
<proteinExistence type="predicted"/>
<name>A0A271KH68_9HYPH</name>
<dbReference type="OrthoDB" id="9798618at2"/>
<dbReference type="AlphaFoldDB" id="A0A271KH68"/>
<evidence type="ECO:0000259" key="3">
    <source>
        <dbReference type="SMART" id="SM00978"/>
    </source>
</evidence>
<dbReference type="EMBL" id="NPKH01000020">
    <property type="protein sequence ID" value="PAP95040.1"/>
    <property type="molecule type" value="Genomic_DNA"/>
</dbReference>
<reference evidence="4 5" key="1">
    <citation type="submission" date="2017-08" db="EMBL/GenBank/DDBJ databases">
        <title>Mesorhizobium wenxinae sp. nov., a novel rhizobial species isolated from root nodules of chickpea (Cicer arietinum L.).</title>
        <authorList>
            <person name="Zhang J."/>
        </authorList>
    </citation>
    <scope>NUCLEOTIDE SEQUENCE [LARGE SCALE GENOMIC DNA]</scope>
    <source>
        <strain evidence="5">WYCCWR 10019</strain>
    </source>
</reference>
<sequence length="226" mass="24427">MNETVDLNAYASYVLIAVYYVIMLRLWLPPPPSERRDEAGNDKAVVPDGVSSRATGRQIAPPPPGDNGQPSPSTKAVQPDEPLERIRAADEHFDESAFLSGASQAYELVVNAYAKGDMSKLNGLLDADVAAAFHDAIGERREKGEVLSLSFVRIRELDIADAWLEAGLAEITVRFVSELVTATHAADNTVIAGDPTRIVTSTDLWTFARRVPSSNPNWKIVATGGP</sequence>
<evidence type="ECO:0000313" key="5">
    <source>
        <dbReference type="Proteomes" id="UP000215931"/>
    </source>
</evidence>
<evidence type="ECO:0000256" key="2">
    <source>
        <dbReference type="SAM" id="Phobius"/>
    </source>
</evidence>
<comment type="caution">
    <text evidence="4">The sequence shown here is derived from an EMBL/GenBank/DDBJ whole genome shotgun (WGS) entry which is preliminary data.</text>
</comment>
<feature type="transmembrane region" description="Helical" evidence="2">
    <location>
        <begin position="7"/>
        <end position="28"/>
    </location>
</feature>
<dbReference type="InterPro" id="IPR032710">
    <property type="entry name" value="NTF2-like_dom_sf"/>
</dbReference>
<dbReference type="SUPFAM" id="SSF54427">
    <property type="entry name" value="NTF2-like"/>
    <property type="match status" value="1"/>
</dbReference>
<dbReference type="Pfam" id="PF04280">
    <property type="entry name" value="Tim44"/>
    <property type="match status" value="1"/>
</dbReference>
<organism evidence="4 5">
    <name type="scientific">Mesorhizobium wenxiniae</name>
    <dbReference type="NCBI Taxonomy" id="2014805"/>
    <lineage>
        <taxon>Bacteria</taxon>
        <taxon>Pseudomonadati</taxon>
        <taxon>Pseudomonadota</taxon>
        <taxon>Alphaproteobacteria</taxon>
        <taxon>Hyphomicrobiales</taxon>
        <taxon>Phyllobacteriaceae</taxon>
        <taxon>Mesorhizobium</taxon>
    </lineage>
</organism>
<dbReference type="InterPro" id="IPR007379">
    <property type="entry name" value="Tim44-like_dom"/>
</dbReference>
<keyword evidence="2" id="KW-0472">Membrane</keyword>
<dbReference type="RefSeq" id="WP_095518932.1">
    <property type="nucleotide sequence ID" value="NZ_NPKH01000020.1"/>
</dbReference>
<evidence type="ECO:0000256" key="1">
    <source>
        <dbReference type="SAM" id="MobiDB-lite"/>
    </source>
</evidence>
<gene>
    <name evidence="4" type="ORF">CIT31_13180</name>
</gene>
<keyword evidence="2" id="KW-0812">Transmembrane</keyword>
<dbReference type="NCBIfam" id="NF033779">
    <property type="entry name" value="Tim44_TimA_adap"/>
    <property type="match status" value="1"/>
</dbReference>
<feature type="domain" description="Tim44-like" evidence="3">
    <location>
        <begin position="79"/>
        <end position="225"/>
    </location>
</feature>
<dbReference type="PANTHER" id="PTHR41542">
    <property type="entry name" value="BLL5807 PROTEIN"/>
    <property type="match status" value="1"/>
</dbReference>
<evidence type="ECO:0000313" key="4">
    <source>
        <dbReference type="EMBL" id="PAP95040.1"/>
    </source>
</evidence>
<keyword evidence="5" id="KW-1185">Reference proteome</keyword>
<dbReference type="SMART" id="SM00978">
    <property type="entry name" value="Tim44"/>
    <property type="match status" value="1"/>
</dbReference>
<dbReference type="PANTHER" id="PTHR41542:SF1">
    <property type="entry name" value="BLL5807 PROTEIN"/>
    <property type="match status" value="1"/>
</dbReference>
<protein>
    <recommendedName>
        <fullName evidence="3">Tim44-like domain-containing protein</fullName>
    </recommendedName>
</protein>
<keyword evidence="2" id="KW-1133">Transmembrane helix</keyword>
<accession>A0A271KH68</accession>